<proteinExistence type="predicted"/>
<dbReference type="EMBL" id="VZAZ01000017">
    <property type="protein sequence ID" value="MQO54942.1"/>
    <property type="molecule type" value="Genomic_DNA"/>
</dbReference>
<sequence>MKENCDWKKCLDRIEDKGFDDDDAYSEILEYIREVATVDEKREVLQNVEQRVKKIVNYDFAKAWFLRHMSESEHDVIEDLMGVRYVVLNEMMLHPTPAKVERFRYQNDKLFKLTQECYAQCRNMWRTLFHTPYKVDDCYRYEVEGVLRFEYGDDDAVVKMENDDYYGSDFQYMIHLLDELMSAGRCKMDTILNGVFGTFDGATEDGYKQINNMLDDGDSWDECSLHKPEFADICVCYAMHALHTHQDYSLPDILRMDDFVVKVHLQYENEVCDTRDAEIGPLDYEPSWFQKLVEEDVNEFGGKHTLNPTRKK</sequence>
<dbReference type="Proteomes" id="UP000358159">
    <property type="component" value="Unassembled WGS sequence"/>
</dbReference>
<protein>
    <submittedName>
        <fullName evidence="1">Uncharacterized protein</fullName>
    </submittedName>
</protein>
<gene>
    <name evidence="1" type="ORF">F7D42_04315</name>
</gene>
<organism evidence="1 2">
    <name type="scientific">Segatella copri</name>
    <dbReference type="NCBI Taxonomy" id="165179"/>
    <lineage>
        <taxon>Bacteria</taxon>
        <taxon>Pseudomonadati</taxon>
        <taxon>Bacteroidota</taxon>
        <taxon>Bacteroidia</taxon>
        <taxon>Bacteroidales</taxon>
        <taxon>Prevotellaceae</taxon>
        <taxon>Segatella</taxon>
    </lineage>
</organism>
<accession>A0A6A7VJP2</accession>
<dbReference type="RefSeq" id="WP_153100964.1">
    <property type="nucleotide sequence ID" value="NZ_VZAZ01000017.1"/>
</dbReference>
<evidence type="ECO:0000313" key="1">
    <source>
        <dbReference type="EMBL" id="MQO54942.1"/>
    </source>
</evidence>
<name>A0A6A7VJP2_9BACT</name>
<reference evidence="1 2" key="1">
    <citation type="submission" date="2019-09" db="EMBL/GenBank/DDBJ databases">
        <title>Distinct polysaccharide growth profiles of human intestinal Prevotella copri isolates.</title>
        <authorList>
            <person name="Fehlner-Peach H."/>
            <person name="Magnabosco C."/>
            <person name="Raghavan V."/>
            <person name="Scher J.U."/>
            <person name="Tett A."/>
            <person name="Cox L.M."/>
            <person name="Gottsegen C."/>
            <person name="Watters A."/>
            <person name="Wiltshire- Gordon J.D."/>
            <person name="Segata N."/>
            <person name="Bonneau R."/>
            <person name="Littman D.R."/>
        </authorList>
    </citation>
    <scope>NUCLEOTIDE SEQUENCE [LARGE SCALE GENOMIC DNA]</scope>
    <source>
        <strain evidence="1 2">BVe41219</strain>
    </source>
</reference>
<comment type="caution">
    <text evidence="1">The sequence shown here is derived from an EMBL/GenBank/DDBJ whole genome shotgun (WGS) entry which is preliminary data.</text>
</comment>
<dbReference type="AlphaFoldDB" id="A0A6A7VJP2"/>
<evidence type="ECO:0000313" key="2">
    <source>
        <dbReference type="Proteomes" id="UP000358159"/>
    </source>
</evidence>